<organism evidence="3 4">
    <name type="scientific">Klebsiella michiganensis</name>
    <dbReference type="NCBI Taxonomy" id="1134687"/>
    <lineage>
        <taxon>Bacteria</taxon>
        <taxon>Pseudomonadati</taxon>
        <taxon>Pseudomonadota</taxon>
        <taxon>Gammaproteobacteria</taxon>
        <taxon>Enterobacterales</taxon>
        <taxon>Enterobacteriaceae</taxon>
        <taxon>Klebsiella/Raoultella group</taxon>
        <taxon>Klebsiella</taxon>
    </lineage>
</organism>
<evidence type="ECO:0000256" key="1">
    <source>
        <dbReference type="ARBA" id="ARBA00006547"/>
    </source>
</evidence>
<sequence>MSPFLSAYFSRLGWTGTPDVSLHTLRELHIHHNGAIPFENLDVLLPREIHLDDRTLEEKLIHGRRGGYCFEQNGLLERALREIGFPCAAFWGAWCWPIRRICRRVPIGCCWWRWRGNAGLPTLVSAARP</sequence>
<reference evidence="3 4" key="1">
    <citation type="submission" date="2018-06" db="EMBL/GenBank/DDBJ databases">
        <authorList>
            <consortium name="Pathogen Informatics"/>
            <person name="Doyle S."/>
        </authorList>
    </citation>
    <scope>NUCLEOTIDE SEQUENCE [LARGE SCALE GENOMIC DNA]</scope>
    <source>
        <strain evidence="3 4">NCTC11694</strain>
    </source>
</reference>
<protein>
    <submittedName>
        <fullName evidence="3">N-hydroxyarylamine O-acetyltransferase</fullName>
        <ecNumber evidence="3">2.3.1.118</ecNumber>
    </submittedName>
</protein>
<comment type="similarity">
    <text evidence="1 2">Belongs to the arylamine N-acetyltransferase family.</text>
</comment>
<gene>
    <name evidence="3" type="primary">nhoA_2</name>
    <name evidence="3" type="ORF">NCTC11694_00499</name>
</gene>
<dbReference type="Pfam" id="PF00797">
    <property type="entry name" value="Acetyltransf_2"/>
    <property type="match status" value="1"/>
</dbReference>
<dbReference type="AlphaFoldDB" id="A0A7H4LT83"/>
<evidence type="ECO:0000313" key="3">
    <source>
        <dbReference type="EMBL" id="STR39359.1"/>
    </source>
</evidence>
<comment type="caution">
    <text evidence="3">The sequence shown here is derived from an EMBL/GenBank/DDBJ whole genome shotgun (WGS) entry which is preliminary data.</text>
</comment>
<dbReference type="Gene3D" id="3.30.2140.10">
    <property type="entry name" value="Arylamine N-acetyltransferase"/>
    <property type="match status" value="1"/>
</dbReference>
<evidence type="ECO:0000256" key="2">
    <source>
        <dbReference type="RuleBase" id="RU003452"/>
    </source>
</evidence>
<proteinExistence type="inferred from homology"/>
<dbReference type="SUPFAM" id="SSF54001">
    <property type="entry name" value="Cysteine proteinases"/>
    <property type="match status" value="1"/>
</dbReference>
<dbReference type="GO" id="GO:0046990">
    <property type="term" value="F:N-hydroxyarylamine O-acetyltransferase activity"/>
    <property type="evidence" value="ECO:0007669"/>
    <property type="project" value="UniProtKB-EC"/>
</dbReference>
<accession>A0A7H4LT83</accession>
<dbReference type="InterPro" id="IPR001447">
    <property type="entry name" value="Arylamine_N-AcTrfase"/>
</dbReference>
<dbReference type="GO" id="GO:0004060">
    <property type="term" value="F:arylamine N-acetyltransferase activity"/>
    <property type="evidence" value="ECO:0007669"/>
    <property type="project" value="TreeGrafter"/>
</dbReference>
<dbReference type="Proteomes" id="UP000255050">
    <property type="component" value="Unassembled WGS sequence"/>
</dbReference>
<keyword evidence="3" id="KW-0808">Transferase</keyword>
<dbReference type="PRINTS" id="PR01543">
    <property type="entry name" value="ANATRNSFRASE"/>
</dbReference>
<dbReference type="PANTHER" id="PTHR11786:SF0">
    <property type="entry name" value="ARYLAMINE N-ACETYLTRANSFERASE 4-RELATED"/>
    <property type="match status" value="1"/>
</dbReference>
<dbReference type="PANTHER" id="PTHR11786">
    <property type="entry name" value="N-HYDROXYARYLAMINE O-ACETYLTRANSFERASE"/>
    <property type="match status" value="1"/>
</dbReference>
<dbReference type="InterPro" id="IPR038765">
    <property type="entry name" value="Papain-like_cys_pep_sf"/>
</dbReference>
<name>A0A7H4LT83_9ENTR</name>
<dbReference type="EC" id="2.3.1.118" evidence="3"/>
<dbReference type="EMBL" id="UGJR01000002">
    <property type="protein sequence ID" value="STR39359.1"/>
    <property type="molecule type" value="Genomic_DNA"/>
</dbReference>
<keyword evidence="3" id="KW-0012">Acyltransferase</keyword>
<evidence type="ECO:0000313" key="4">
    <source>
        <dbReference type="Proteomes" id="UP000255050"/>
    </source>
</evidence>